<dbReference type="EMBL" id="LNRQ01000007">
    <property type="protein sequence ID" value="KZM89248.1"/>
    <property type="molecule type" value="Genomic_DNA"/>
</dbReference>
<organism evidence="1">
    <name type="scientific">Daucus carota subsp. sativus</name>
    <name type="common">Carrot</name>
    <dbReference type="NCBI Taxonomy" id="79200"/>
    <lineage>
        <taxon>Eukaryota</taxon>
        <taxon>Viridiplantae</taxon>
        <taxon>Streptophyta</taxon>
        <taxon>Embryophyta</taxon>
        <taxon>Tracheophyta</taxon>
        <taxon>Spermatophyta</taxon>
        <taxon>Magnoliopsida</taxon>
        <taxon>eudicotyledons</taxon>
        <taxon>Gunneridae</taxon>
        <taxon>Pentapetalae</taxon>
        <taxon>asterids</taxon>
        <taxon>campanulids</taxon>
        <taxon>Apiales</taxon>
        <taxon>Apiaceae</taxon>
        <taxon>Apioideae</taxon>
        <taxon>Scandiceae</taxon>
        <taxon>Daucinae</taxon>
        <taxon>Daucus</taxon>
        <taxon>Daucus sect. Daucus</taxon>
    </lineage>
</organism>
<name>A0A164URD8_DAUCS</name>
<sequence length="61" mass="6473">MEYQVQRPQHPEPKSGGLYARTQFWSNFRASLINAACLRCAVAAVVAAAASPGLVAAAKDI</sequence>
<evidence type="ECO:0000313" key="1">
    <source>
        <dbReference type="EMBL" id="KZM89248.1"/>
    </source>
</evidence>
<dbReference type="Gramene" id="KZM89248">
    <property type="protein sequence ID" value="KZM89248"/>
    <property type="gene ID" value="DCAR_026323"/>
</dbReference>
<reference evidence="1" key="1">
    <citation type="journal article" date="2016" name="Nat. Genet.">
        <title>A high-quality carrot genome assembly provides new insights into carotenoid accumulation and asterid genome evolution.</title>
        <authorList>
            <person name="Iorizzo M."/>
            <person name="Ellison S."/>
            <person name="Senalik D."/>
            <person name="Zeng P."/>
            <person name="Satapoomin P."/>
            <person name="Huang J."/>
            <person name="Bowman M."/>
            <person name="Iovene M."/>
            <person name="Sanseverino W."/>
            <person name="Cavagnaro P."/>
            <person name="Yildiz M."/>
            <person name="Macko-Podgorni A."/>
            <person name="Moranska E."/>
            <person name="Grzebelus E."/>
            <person name="Grzebelus D."/>
            <person name="Ashrafi H."/>
            <person name="Zheng Z."/>
            <person name="Cheng S."/>
            <person name="Spooner D."/>
            <person name="Van Deynze A."/>
            <person name="Simon P."/>
        </authorList>
    </citation>
    <scope>NUCLEOTIDE SEQUENCE [LARGE SCALE GENOMIC DNA]</scope>
    <source>
        <tissue evidence="1">Leaf</tissue>
    </source>
</reference>
<comment type="caution">
    <text evidence="1">The sequence shown here is derived from an EMBL/GenBank/DDBJ whole genome shotgun (WGS) entry which is preliminary data.</text>
</comment>
<proteinExistence type="predicted"/>
<accession>A0A164URD8</accession>
<protein>
    <submittedName>
        <fullName evidence="1">Uncharacterized protein</fullName>
    </submittedName>
</protein>
<gene>
    <name evidence="1" type="ORF">DCAR_026323</name>
</gene>
<dbReference type="AlphaFoldDB" id="A0A164URD8"/>